<evidence type="ECO:0000256" key="10">
    <source>
        <dbReference type="ARBA" id="ARBA00023012"/>
    </source>
</evidence>
<keyword evidence="11 12" id="KW-0472">Membrane</keyword>
<dbReference type="InterPro" id="IPR036890">
    <property type="entry name" value="HATPase_C_sf"/>
</dbReference>
<evidence type="ECO:0000256" key="3">
    <source>
        <dbReference type="ARBA" id="ARBA00022553"/>
    </source>
</evidence>
<dbReference type="Pfam" id="PF00672">
    <property type="entry name" value="HAMP"/>
    <property type="match status" value="1"/>
</dbReference>
<keyword evidence="10" id="KW-0902">Two-component regulatory system</keyword>
<dbReference type="EMBL" id="JAHQCW010000010">
    <property type="protein sequence ID" value="MBU9736482.1"/>
    <property type="molecule type" value="Genomic_DNA"/>
</dbReference>
<dbReference type="PANTHER" id="PTHR34220:SF11">
    <property type="entry name" value="SENSOR PROTEIN KINASE HPTS"/>
    <property type="match status" value="1"/>
</dbReference>
<dbReference type="SUPFAM" id="SSF55874">
    <property type="entry name" value="ATPase domain of HSP90 chaperone/DNA topoisomerase II/histidine kinase"/>
    <property type="match status" value="1"/>
</dbReference>
<organism evidence="14 15">
    <name type="scientific">Diplocloster agilis</name>
    <dbReference type="NCBI Taxonomy" id="2850323"/>
    <lineage>
        <taxon>Bacteria</taxon>
        <taxon>Bacillati</taxon>
        <taxon>Bacillota</taxon>
        <taxon>Clostridia</taxon>
        <taxon>Lachnospirales</taxon>
        <taxon>Lachnospiraceae</taxon>
        <taxon>Diplocloster</taxon>
    </lineage>
</organism>
<dbReference type="AlphaFoldDB" id="A0A949JZA8"/>
<dbReference type="Pfam" id="PF02518">
    <property type="entry name" value="HATPase_c"/>
    <property type="match status" value="1"/>
</dbReference>
<evidence type="ECO:0000313" key="15">
    <source>
        <dbReference type="Proteomes" id="UP000712157"/>
    </source>
</evidence>
<dbReference type="GO" id="GO:0005524">
    <property type="term" value="F:ATP binding"/>
    <property type="evidence" value="ECO:0007669"/>
    <property type="project" value="UniProtKB-KW"/>
</dbReference>
<name>A0A949JZA8_9FIRM</name>
<evidence type="ECO:0000256" key="12">
    <source>
        <dbReference type="SAM" id="Phobius"/>
    </source>
</evidence>
<dbReference type="PROSITE" id="PS50885">
    <property type="entry name" value="HAMP"/>
    <property type="match status" value="1"/>
</dbReference>
<dbReference type="InterPro" id="IPR010559">
    <property type="entry name" value="Sig_transdc_His_kin_internal"/>
</dbReference>
<proteinExistence type="predicted"/>
<keyword evidence="15" id="KW-1185">Reference proteome</keyword>
<keyword evidence="2" id="KW-1003">Cell membrane</keyword>
<feature type="transmembrane region" description="Helical" evidence="12">
    <location>
        <begin position="294"/>
        <end position="316"/>
    </location>
</feature>
<dbReference type="InterPro" id="IPR050640">
    <property type="entry name" value="Bact_2-comp_sensor_kinase"/>
</dbReference>
<keyword evidence="7 14" id="KW-0418">Kinase</keyword>
<dbReference type="Gene3D" id="6.10.340.10">
    <property type="match status" value="1"/>
</dbReference>
<comment type="caution">
    <text evidence="14">The sequence shown here is derived from an EMBL/GenBank/DDBJ whole genome shotgun (WGS) entry which is preliminary data.</text>
</comment>
<dbReference type="GO" id="GO:0000155">
    <property type="term" value="F:phosphorelay sensor kinase activity"/>
    <property type="evidence" value="ECO:0007669"/>
    <property type="project" value="InterPro"/>
</dbReference>
<sequence>MKLIKNLKQKQGISFQPLLILCISGLLSVTALLLLAVPARLYASLYEEQAKGYCGNIVYQTSVGISQAITAFDVKINRLADAPVIRSILSSPAAAADMWYEYKTAVSDHFVPQTIDDYYLQELDLYIKGADTVLQYGSKPLHLPVPFESSYYHHSLIYPVEMNWLGYNTADDCIDITKVLYDYSTYEVQGFFVIRLSKDFLLDKFEAFNTIDPEQLYILDDKGTVLCSNSTAYLGQPFPYPYEQLAEEQGSVKTKDHMIVYSGFQNISTDFPYRNWTAAITLDQNKLLKDFRRILYLFIGITAGIIAAGVFITVYLSRYVTHPIEHVVQAMNEVEHENLQVRLADTHQIREIRSINHGFNRMTIRLDTLINTVYKTQLAQKEAQLKILRSQINPHFLFNTLQLISWKAYEYEAYQVCEMIDSLSYMLQTDLETGDDNWHTLRDEMEYIRHYERIIHCKYENKITFNFQIPDELLDCRIPKLIIQPFLENSVSHGLAPKDGEGYVTLRVSGEEQVLTAVIADDGVGMRGGLLAALQDPVPPSRMEEADAKGHHIALSNIQNRIHILYGEPYGFEIESRLYEGTVVTLRIPLEKGDRPYVKSIDHRR</sequence>
<keyword evidence="9 12" id="KW-1133">Transmembrane helix</keyword>
<dbReference type="RefSeq" id="WP_238721326.1">
    <property type="nucleotide sequence ID" value="NZ_JAHQCW010000010.1"/>
</dbReference>
<feature type="domain" description="HAMP" evidence="13">
    <location>
        <begin position="318"/>
        <end position="371"/>
    </location>
</feature>
<dbReference type="Gene3D" id="3.30.565.10">
    <property type="entry name" value="Histidine kinase-like ATPase, C-terminal domain"/>
    <property type="match status" value="1"/>
</dbReference>
<dbReference type="SMART" id="SM00304">
    <property type="entry name" value="HAMP"/>
    <property type="match status" value="1"/>
</dbReference>
<dbReference type="Pfam" id="PF06580">
    <property type="entry name" value="His_kinase"/>
    <property type="match status" value="1"/>
</dbReference>
<evidence type="ECO:0000259" key="13">
    <source>
        <dbReference type="PROSITE" id="PS50885"/>
    </source>
</evidence>
<dbReference type="Proteomes" id="UP000712157">
    <property type="component" value="Unassembled WGS sequence"/>
</dbReference>
<keyword evidence="6" id="KW-0547">Nucleotide-binding</keyword>
<reference evidence="14" key="1">
    <citation type="submission" date="2021-06" db="EMBL/GenBank/DDBJ databases">
        <title>Description of novel taxa of the family Lachnospiraceae.</title>
        <authorList>
            <person name="Chaplin A.V."/>
            <person name="Sokolova S.R."/>
            <person name="Pikina A.P."/>
            <person name="Korzhanova M."/>
            <person name="Belova V."/>
            <person name="Korostin D."/>
            <person name="Efimov B.A."/>
        </authorList>
    </citation>
    <scope>NUCLEOTIDE SEQUENCE</scope>
    <source>
        <strain evidence="14">ASD5720</strain>
    </source>
</reference>
<accession>A0A949JZA8</accession>
<comment type="subcellular location">
    <subcellularLocation>
        <location evidence="1">Cell membrane</location>
        <topology evidence="1">Multi-pass membrane protein</topology>
    </subcellularLocation>
</comment>
<keyword evidence="3" id="KW-0597">Phosphoprotein</keyword>
<protein>
    <submittedName>
        <fullName evidence="14">Sensor histidine kinase</fullName>
    </submittedName>
</protein>
<evidence type="ECO:0000256" key="4">
    <source>
        <dbReference type="ARBA" id="ARBA00022679"/>
    </source>
</evidence>
<evidence type="ECO:0000256" key="5">
    <source>
        <dbReference type="ARBA" id="ARBA00022692"/>
    </source>
</evidence>
<gene>
    <name evidence="14" type="ORF">KTH89_08030</name>
</gene>
<evidence type="ECO:0000256" key="9">
    <source>
        <dbReference type="ARBA" id="ARBA00022989"/>
    </source>
</evidence>
<evidence type="ECO:0000256" key="7">
    <source>
        <dbReference type="ARBA" id="ARBA00022777"/>
    </source>
</evidence>
<keyword evidence="4" id="KW-0808">Transferase</keyword>
<dbReference type="SUPFAM" id="SSF158472">
    <property type="entry name" value="HAMP domain-like"/>
    <property type="match status" value="1"/>
</dbReference>
<dbReference type="InterPro" id="IPR003660">
    <property type="entry name" value="HAMP_dom"/>
</dbReference>
<evidence type="ECO:0000256" key="6">
    <source>
        <dbReference type="ARBA" id="ARBA00022741"/>
    </source>
</evidence>
<evidence type="ECO:0000256" key="1">
    <source>
        <dbReference type="ARBA" id="ARBA00004651"/>
    </source>
</evidence>
<dbReference type="InterPro" id="IPR003594">
    <property type="entry name" value="HATPase_dom"/>
</dbReference>
<dbReference type="GO" id="GO:0005886">
    <property type="term" value="C:plasma membrane"/>
    <property type="evidence" value="ECO:0007669"/>
    <property type="project" value="UniProtKB-SubCell"/>
</dbReference>
<evidence type="ECO:0000256" key="11">
    <source>
        <dbReference type="ARBA" id="ARBA00023136"/>
    </source>
</evidence>
<evidence type="ECO:0000256" key="8">
    <source>
        <dbReference type="ARBA" id="ARBA00022840"/>
    </source>
</evidence>
<evidence type="ECO:0000313" key="14">
    <source>
        <dbReference type="EMBL" id="MBU9736482.1"/>
    </source>
</evidence>
<keyword evidence="8" id="KW-0067">ATP-binding</keyword>
<dbReference type="PANTHER" id="PTHR34220">
    <property type="entry name" value="SENSOR HISTIDINE KINASE YPDA"/>
    <property type="match status" value="1"/>
</dbReference>
<dbReference type="CDD" id="cd06225">
    <property type="entry name" value="HAMP"/>
    <property type="match status" value="1"/>
</dbReference>
<evidence type="ECO:0000256" key="2">
    <source>
        <dbReference type="ARBA" id="ARBA00022475"/>
    </source>
</evidence>
<keyword evidence="5 12" id="KW-0812">Transmembrane</keyword>